<keyword evidence="4" id="KW-0862">Zinc</keyword>
<evidence type="ECO:0000256" key="2">
    <source>
        <dbReference type="ARBA" id="ARBA00022679"/>
    </source>
</evidence>
<keyword evidence="4" id="KW-0479">Metal-binding</keyword>
<proteinExistence type="predicted"/>
<accession>A0A9W5REY5</accession>
<dbReference type="EMBL" id="AGWN01000001">
    <property type="protein sequence ID" value="EPD31228.1"/>
    <property type="molecule type" value="Genomic_DNA"/>
</dbReference>
<dbReference type="GO" id="GO:0070403">
    <property type="term" value="F:NAD+ binding"/>
    <property type="evidence" value="ECO:0007669"/>
    <property type="project" value="InterPro"/>
</dbReference>
<evidence type="ECO:0000256" key="1">
    <source>
        <dbReference type="ARBA" id="ARBA00012928"/>
    </source>
</evidence>
<comment type="caution">
    <text evidence="6">The sequence shown here is derived from an EMBL/GenBank/DDBJ whole genome shotgun (WGS) entry which is preliminary data.</text>
</comment>
<dbReference type="InterPro" id="IPR029035">
    <property type="entry name" value="DHS-like_NAD/FAD-binding_dom"/>
</dbReference>
<dbReference type="Pfam" id="PF02146">
    <property type="entry name" value="SIR2"/>
    <property type="match status" value="1"/>
</dbReference>
<keyword evidence="3" id="KW-0520">NAD</keyword>
<dbReference type="InterPro" id="IPR050134">
    <property type="entry name" value="NAD-dep_sirtuin_deacylases"/>
</dbReference>
<dbReference type="InterPro" id="IPR026591">
    <property type="entry name" value="Sirtuin_cat_small_dom_sf"/>
</dbReference>
<feature type="active site" description="Proton acceptor" evidence="4">
    <location>
        <position position="126"/>
    </location>
</feature>
<evidence type="ECO:0000313" key="6">
    <source>
        <dbReference type="EMBL" id="EPD31228.1"/>
    </source>
</evidence>
<evidence type="ECO:0000313" key="7">
    <source>
        <dbReference type="Proteomes" id="UP000014387"/>
    </source>
</evidence>
<protein>
    <recommendedName>
        <fullName evidence="1">protein acetyllysine N-acetyltransferase</fullName>
        <ecNumber evidence="1">2.3.1.286</ecNumber>
    </recommendedName>
</protein>
<reference evidence="6 7" key="1">
    <citation type="submission" date="2013-05" db="EMBL/GenBank/DDBJ databases">
        <title>The Genome Sequence of Actinomyces europaeus ACS-120-V-COL10B.</title>
        <authorList>
            <consortium name="The Broad Institute Genomics Platform"/>
            <person name="Earl A."/>
            <person name="Ward D."/>
            <person name="Feldgarden M."/>
            <person name="Gevers D."/>
            <person name="Saerens B."/>
            <person name="Vaneechoutte M."/>
            <person name="Walker B."/>
            <person name="Young S."/>
            <person name="Zeng Q."/>
            <person name="Gargeya S."/>
            <person name="Fitzgerald M."/>
            <person name="Haas B."/>
            <person name="Abouelleil A."/>
            <person name="Allen A.W."/>
            <person name="Alvarado L."/>
            <person name="Arachchi H.M."/>
            <person name="Berlin A.M."/>
            <person name="Chapman S.B."/>
            <person name="Gainer-Dewar J."/>
            <person name="Goldberg J."/>
            <person name="Griggs A."/>
            <person name="Gujja S."/>
            <person name="Hansen M."/>
            <person name="Howarth C."/>
            <person name="Imamovic A."/>
            <person name="Ireland A."/>
            <person name="Larimer J."/>
            <person name="McCowan C."/>
            <person name="Murphy C."/>
            <person name="Pearson M."/>
            <person name="Poon T.W."/>
            <person name="Priest M."/>
            <person name="Roberts A."/>
            <person name="Saif S."/>
            <person name="Shea T."/>
            <person name="Sisk P."/>
            <person name="Sykes S."/>
            <person name="Wortman J."/>
            <person name="Nusbaum C."/>
            <person name="Birren B."/>
        </authorList>
    </citation>
    <scope>NUCLEOTIDE SEQUENCE [LARGE SCALE GENOMIC DNA]</scope>
    <source>
        <strain evidence="6 7">ACS-120-V-Col10b</strain>
    </source>
</reference>
<dbReference type="GO" id="GO:0017136">
    <property type="term" value="F:histone deacetylase activity, NAD-dependent"/>
    <property type="evidence" value="ECO:0007669"/>
    <property type="project" value="TreeGrafter"/>
</dbReference>
<keyword evidence="2" id="KW-0808">Transferase</keyword>
<feature type="binding site" evidence="4">
    <location>
        <position position="190"/>
    </location>
    <ligand>
        <name>Zn(2+)</name>
        <dbReference type="ChEBI" id="CHEBI:29105"/>
    </ligand>
</feature>
<dbReference type="RefSeq" id="WP_016444339.1">
    <property type="nucleotide sequence ID" value="NZ_KE150266.1"/>
</dbReference>
<dbReference type="Gene3D" id="3.40.50.1220">
    <property type="entry name" value="TPP-binding domain"/>
    <property type="match status" value="1"/>
</dbReference>
<dbReference type="GO" id="GO:0046872">
    <property type="term" value="F:metal ion binding"/>
    <property type="evidence" value="ECO:0007669"/>
    <property type="project" value="UniProtKB-KW"/>
</dbReference>
<evidence type="ECO:0000256" key="3">
    <source>
        <dbReference type="ARBA" id="ARBA00023027"/>
    </source>
</evidence>
<evidence type="ECO:0000259" key="5">
    <source>
        <dbReference type="PROSITE" id="PS50305"/>
    </source>
</evidence>
<dbReference type="Proteomes" id="UP000014387">
    <property type="component" value="Unassembled WGS sequence"/>
</dbReference>
<dbReference type="PROSITE" id="PS50305">
    <property type="entry name" value="SIRTUIN"/>
    <property type="match status" value="1"/>
</dbReference>
<feature type="binding site" evidence="4">
    <location>
        <position position="187"/>
    </location>
    <ligand>
        <name>Zn(2+)</name>
        <dbReference type="ChEBI" id="CHEBI:29105"/>
    </ligand>
</feature>
<dbReference type="AlphaFoldDB" id="A0A9W5REY5"/>
<feature type="binding site" evidence="4">
    <location>
        <position position="134"/>
    </location>
    <ligand>
        <name>Zn(2+)</name>
        <dbReference type="ChEBI" id="CHEBI:29105"/>
    </ligand>
</feature>
<feature type="domain" description="Deacetylase sirtuin-type" evidence="5">
    <location>
        <begin position="8"/>
        <end position="286"/>
    </location>
</feature>
<name>A0A9W5REY5_9ACTO</name>
<keyword evidence="7" id="KW-1185">Reference proteome</keyword>
<feature type="binding site" evidence="4">
    <location>
        <position position="137"/>
    </location>
    <ligand>
        <name>Zn(2+)</name>
        <dbReference type="ChEBI" id="CHEBI:29105"/>
    </ligand>
</feature>
<dbReference type="SUPFAM" id="SSF52467">
    <property type="entry name" value="DHS-like NAD/FAD-binding domain"/>
    <property type="match status" value="1"/>
</dbReference>
<dbReference type="Gene3D" id="3.30.1600.10">
    <property type="entry name" value="SIR2/SIRT2 'Small Domain"/>
    <property type="match status" value="1"/>
</dbReference>
<evidence type="ECO:0000256" key="4">
    <source>
        <dbReference type="PROSITE-ProRule" id="PRU00236"/>
    </source>
</evidence>
<dbReference type="PANTHER" id="PTHR11085">
    <property type="entry name" value="NAD-DEPENDENT PROTEIN DEACYLASE SIRTUIN-5, MITOCHONDRIAL-RELATED"/>
    <property type="match status" value="1"/>
</dbReference>
<dbReference type="PANTHER" id="PTHR11085:SF10">
    <property type="entry name" value="NAD-DEPENDENT PROTEIN DEACYLASE SIRTUIN-5, MITOCHONDRIAL-RELATED"/>
    <property type="match status" value="1"/>
</dbReference>
<dbReference type="EC" id="2.3.1.286" evidence="1"/>
<sequence>MTNYTQLSETSQAKVDALASMMRGHATAIIAGAGMSTDAGIPDYRGTGSSGGQTVDFDLFMSDPKWQRWVWQRNQETWKTVAGLSPTRAHLAVAALQKAGFVNGIATQNVDGLDVRAGIERPALLHGTFDTADCVMCGANYPRSEVDQWLRELNPDVVDDPDPAHVAILANVDEARANASTFKVAPCPKCGGPLKPSVVFFGEMLPADAMDLAFQYAREADVLLVVGSSMIVGTGVWIAQEGLRKPGTKLAIINRGPTQLDAYADLRIEGGASEILTAVAEKLGVKV</sequence>
<gene>
    <name evidence="6" type="ORF">HMPREF9238_00995</name>
</gene>
<organism evidence="6 7">
    <name type="scientific">Gleimia europaea ACS-120-V-Col10b</name>
    <dbReference type="NCBI Taxonomy" id="883069"/>
    <lineage>
        <taxon>Bacteria</taxon>
        <taxon>Bacillati</taxon>
        <taxon>Actinomycetota</taxon>
        <taxon>Actinomycetes</taxon>
        <taxon>Actinomycetales</taxon>
        <taxon>Actinomycetaceae</taxon>
        <taxon>Gleimia</taxon>
    </lineage>
</organism>
<dbReference type="InterPro" id="IPR003000">
    <property type="entry name" value="Sirtuin"/>
</dbReference>
<dbReference type="InterPro" id="IPR026590">
    <property type="entry name" value="Ssirtuin_cat_dom"/>
</dbReference>